<dbReference type="STRING" id="698738.OLEAN_C00510"/>
<proteinExistence type="predicted"/>
<evidence type="ECO:0000313" key="2">
    <source>
        <dbReference type="EMBL" id="CCK74227.1"/>
    </source>
</evidence>
<dbReference type="InterPro" id="IPR006311">
    <property type="entry name" value="TAT_signal"/>
</dbReference>
<organism evidence="2 3">
    <name type="scientific">Oleispira antarctica RB-8</name>
    <dbReference type="NCBI Taxonomy" id="698738"/>
    <lineage>
        <taxon>Bacteria</taxon>
        <taxon>Pseudomonadati</taxon>
        <taxon>Pseudomonadota</taxon>
        <taxon>Gammaproteobacteria</taxon>
        <taxon>Oceanospirillales</taxon>
        <taxon>Oceanospirillaceae</taxon>
        <taxon>Oleispira</taxon>
    </lineage>
</organism>
<protein>
    <submittedName>
        <fullName evidence="2">Uncharacterized protein</fullName>
    </submittedName>
</protein>
<dbReference type="KEGG" id="oai:OLEAN_C00510"/>
<gene>
    <name evidence="2" type="ORF">OLEAN_C00510</name>
</gene>
<feature type="region of interest" description="Disordered" evidence="1">
    <location>
        <begin position="184"/>
        <end position="207"/>
    </location>
</feature>
<name>R4YJC5_OLEAN</name>
<reference evidence="2 3" key="1">
    <citation type="journal article" date="2013" name="Nat. Commun.">
        <title>Genome sequence and functional genomic analysis of the oil-degrading bacterium Oleispira antarctica.</title>
        <authorList>
            <person name="Kube M."/>
            <person name="Chernikova T.N."/>
            <person name="Al-Ramahi Y."/>
            <person name="Beloqui A."/>
            <person name="Lopez-Cortez N."/>
            <person name="Guazzaroni M.E."/>
            <person name="Heipieper H.J."/>
            <person name="Klages S."/>
            <person name="Kotsyurbenko O.R."/>
            <person name="Langer I."/>
            <person name="Nechitaylo T.Y."/>
            <person name="Lunsdorf H."/>
            <person name="Fernandez M."/>
            <person name="Juarez S."/>
            <person name="Ciordia S."/>
            <person name="Singer A."/>
            <person name="Kagan O."/>
            <person name="Egorova O."/>
            <person name="Petit P.A."/>
            <person name="Stogios P."/>
            <person name="Kim Y."/>
            <person name="Tchigvintsev A."/>
            <person name="Flick R."/>
            <person name="Denaro R."/>
            <person name="Genovese M."/>
            <person name="Albar J.P."/>
            <person name="Reva O.N."/>
            <person name="Martinez-Gomariz M."/>
            <person name="Tran H."/>
            <person name="Ferrer M."/>
            <person name="Savchenko A."/>
            <person name="Yakunin A.F."/>
            <person name="Yakimov M.M."/>
            <person name="Golyshina O.V."/>
            <person name="Reinhardt R."/>
            <person name="Golyshin P.N."/>
        </authorList>
    </citation>
    <scope>NUCLEOTIDE SEQUENCE [LARGE SCALE GENOMIC DNA]</scope>
</reference>
<sequence length="207" mass="23105">MNSKIDQALPTTRRGFLQLGLMGTATLALGSTVATLTGCSSPLEQHSEYKFLQRTDREFFTALIPVVLNKSFPGELSYDDAMKRTLLALDDLIYTLQYHNRIQMRQLFDALAMAPIRVVAGAAWADWKEMRPKQVNDFLIGWRDSMIQPKRNGYVALSKLIGISWYSQPESFITTGYPGPPIKIPTPVANKTPNTSTNSNIMSAENS</sequence>
<dbReference type="OrthoDB" id="6398409at2"/>
<keyword evidence="3" id="KW-1185">Reference proteome</keyword>
<evidence type="ECO:0000256" key="1">
    <source>
        <dbReference type="SAM" id="MobiDB-lite"/>
    </source>
</evidence>
<evidence type="ECO:0000313" key="3">
    <source>
        <dbReference type="Proteomes" id="UP000032749"/>
    </source>
</evidence>
<dbReference type="PROSITE" id="PS51318">
    <property type="entry name" value="TAT"/>
    <property type="match status" value="1"/>
</dbReference>
<dbReference type="Proteomes" id="UP000032749">
    <property type="component" value="Chromosome"/>
</dbReference>
<dbReference type="AlphaFoldDB" id="R4YJC5"/>
<feature type="compositionally biased region" description="Polar residues" evidence="1">
    <location>
        <begin position="189"/>
        <end position="207"/>
    </location>
</feature>
<dbReference type="EMBL" id="FO203512">
    <property type="protein sequence ID" value="CCK74227.1"/>
    <property type="molecule type" value="Genomic_DNA"/>
</dbReference>
<accession>R4YJC5</accession>
<dbReference type="HOGENOM" id="CLU_114930_0_0_6"/>